<evidence type="ECO:0000313" key="1">
    <source>
        <dbReference type="EMBL" id="EDP16739.1"/>
    </source>
</evidence>
<reference evidence="1 2" key="1">
    <citation type="submission" date="2007-08" db="EMBL/GenBank/DDBJ databases">
        <authorList>
            <person name="Fulton L."/>
            <person name="Clifton S."/>
            <person name="Fulton B."/>
            <person name="Xu J."/>
            <person name="Minx P."/>
            <person name="Pepin K.H."/>
            <person name="Johnson M."/>
            <person name="Thiruvilangam P."/>
            <person name="Bhonagiri V."/>
            <person name="Nash W.E."/>
            <person name="Mardis E.R."/>
            <person name="Wilson R.K."/>
        </authorList>
    </citation>
    <scope>NUCLEOTIDE SEQUENCE [LARGE SCALE GENOMIC DNA]</scope>
    <source>
        <strain evidence="2">ATCC BAA-613 / DSM 15670 / CCUG 46953 / JCM 12243 / WAL 16351</strain>
    </source>
</reference>
<comment type="caution">
    <text evidence="1">The sequence shown here is derived from an EMBL/GenBank/DDBJ whole genome shotgun (WGS) entry which is preliminary data.</text>
</comment>
<name>A8RR14_ENTBW</name>
<evidence type="ECO:0000313" key="2">
    <source>
        <dbReference type="Proteomes" id="UP000005396"/>
    </source>
</evidence>
<accession>A8RR14</accession>
<protein>
    <submittedName>
        <fullName evidence="1">Uncharacterized protein</fullName>
    </submittedName>
</protein>
<dbReference type="HOGENOM" id="CLU_3151199_0_0_9"/>
<sequence>MKLLCTSLTGRQAFRPSAFFCAIKVMEVYRDAYVRLEDIFRKLKEINA</sequence>
<organism evidence="1 2">
    <name type="scientific">Enterocloster bolteae (strain ATCC BAA-613 / DSM 15670 / CCUG 46953 / JCM 12243 / WAL 16351)</name>
    <name type="common">Clostridium bolteae</name>
    <dbReference type="NCBI Taxonomy" id="411902"/>
    <lineage>
        <taxon>Bacteria</taxon>
        <taxon>Bacillati</taxon>
        <taxon>Bacillota</taxon>
        <taxon>Clostridia</taxon>
        <taxon>Lachnospirales</taxon>
        <taxon>Lachnospiraceae</taxon>
        <taxon>Enterocloster</taxon>
    </lineage>
</organism>
<reference evidence="1 2" key="2">
    <citation type="submission" date="2007-09" db="EMBL/GenBank/DDBJ databases">
        <title>Draft genome sequence of Clostridium bolteae (ATCC BAA-613).</title>
        <authorList>
            <person name="Sudarsanam P."/>
            <person name="Ley R."/>
            <person name="Guruge J."/>
            <person name="Turnbaugh P.J."/>
            <person name="Mahowald M."/>
            <person name="Liep D."/>
            <person name="Gordon J."/>
        </authorList>
    </citation>
    <scope>NUCLEOTIDE SEQUENCE [LARGE SCALE GENOMIC DNA]</scope>
    <source>
        <strain evidence="2">ATCC BAA-613 / DSM 15670 / CCUG 46953 / JCM 12243 / WAL 16351</strain>
    </source>
</reference>
<dbReference type="AlphaFoldDB" id="A8RR14"/>
<dbReference type="Proteomes" id="UP000005396">
    <property type="component" value="Unassembled WGS sequence"/>
</dbReference>
<dbReference type="PaxDb" id="411902-CLOBOL_02883"/>
<gene>
    <name evidence="1" type="ORF">CLOBOL_02883</name>
</gene>
<dbReference type="EMBL" id="ABCC02000027">
    <property type="protein sequence ID" value="EDP16739.1"/>
    <property type="molecule type" value="Genomic_DNA"/>
</dbReference>
<proteinExistence type="predicted"/>